<comment type="caution">
    <text evidence="5">The sequence shown here is derived from an EMBL/GenBank/DDBJ whole genome shotgun (WGS) entry which is preliminary data.</text>
</comment>
<organism evidence="5 6">
    <name type="scientific">Ganoderma sinense ZZ0214-1</name>
    <dbReference type="NCBI Taxonomy" id="1077348"/>
    <lineage>
        <taxon>Eukaryota</taxon>
        <taxon>Fungi</taxon>
        <taxon>Dikarya</taxon>
        <taxon>Basidiomycota</taxon>
        <taxon>Agaricomycotina</taxon>
        <taxon>Agaricomycetes</taxon>
        <taxon>Polyporales</taxon>
        <taxon>Polyporaceae</taxon>
        <taxon>Ganoderma</taxon>
    </lineage>
</organism>
<feature type="compositionally biased region" description="Basic and acidic residues" evidence="3">
    <location>
        <begin position="236"/>
        <end position="251"/>
    </location>
</feature>
<dbReference type="PRINTS" id="PR00503">
    <property type="entry name" value="BROMODOMAIN"/>
</dbReference>
<evidence type="ECO:0000313" key="5">
    <source>
        <dbReference type="EMBL" id="PIL37150.1"/>
    </source>
</evidence>
<gene>
    <name evidence="5" type="ORF">GSI_00842</name>
</gene>
<accession>A0A2G8STR2</accession>
<dbReference type="SMART" id="SM00297">
    <property type="entry name" value="BROMO"/>
    <property type="match status" value="1"/>
</dbReference>
<dbReference type="GO" id="GO:0006325">
    <property type="term" value="P:chromatin organization"/>
    <property type="evidence" value="ECO:0007669"/>
    <property type="project" value="UniProtKB-ARBA"/>
</dbReference>
<keyword evidence="1 2" id="KW-0103">Bromodomain</keyword>
<dbReference type="GO" id="GO:0035267">
    <property type="term" value="C:NuA4 histone acetyltransferase complex"/>
    <property type="evidence" value="ECO:0007669"/>
    <property type="project" value="TreeGrafter"/>
</dbReference>
<dbReference type="InterPro" id="IPR036427">
    <property type="entry name" value="Bromodomain-like_sf"/>
</dbReference>
<feature type="region of interest" description="Disordered" evidence="3">
    <location>
        <begin position="145"/>
        <end position="176"/>
    </location>
</feature>
<feature type="compositionally biased region" description="Basic and acidic residues" evidence="3">
    <location>
        <begin position="400"/>
        <end position="412"/>
    </location>
</feature>
<dbReference type="OrthoDB" id="1742084at2759"/>
<dbReference type="AlphaFoldDB" id="A0A2G8STR2"/>
<dbReference type="PROSITE" id="PS50014">
    <property type="entry name" value="BROMODOMAIN_2"/>
    <property type="match status" value="1"/>
</dbReference>
<feature type="region of interest" description="Disordered" evidence="3">
    <location>
        <begin position="193"/>
        <end position="434"/>
    </location>
</feature>
<proteinExistence type="predicted"/>
<feature type="domain" description="Bromo" evidence="4">
    <location>
        <begin position="449"/>
        <end position="519"/>
    </location>
</feature>
<dbReference type="EMBL" id="AYKW01000001">
    <property type="protein sequence ID" value="PIL37150.1"/>
    <property type="molecule type" value="Genomic_DNA"/>
</dbReference>
<dbReference type="InterPro" id="IPR001487">
    <property type="entry name" value="Bromodomain"/>
</dbReference>
<keyword evidence="6" id="KW-1185">Reference proteome</keyword>
<feature type="compositionally biased region" description="Low complexity" evidence="3">
    <location>
        <begin position="153"/>
        <end position="172"/>
    </location>
</feature>
<feature type="compositionally biased region" description="Acidic residues" evidence="3">
    <location>
        <begin position="301"/>
        <end position="325"/>
    </location>
</feature>
<sequence length="545" mass="61318">MASGVKTRRATSSPELDLSNLNNVERLIFAQAVHEFGATAWQEVAKLLSKHPMISQPKGSITPQSCSALYQHLMEEAGFEWSNADAVPRSEKHLRLAQRYYVARVAELRELIASEEAKFKKLVVEIDEIRSGAWDDRILVSLGVEPEKPEQEPPGQEVVTEPQVTETPQVQQLEEETMVQEEEEAVLEVAMEEEEELPAADQSTETAVGLPSVPEVEEREERSDNEAVNELIGDFSSDRPVGDAQDERGLAPDEPPVVEPQEDEEMQVDEAPVKQEQEEDIPPDDRPVQGPVEEITRAEGEVEGEAEGEGEAEAEAEVDAEPEVEAEAKIEVEAEVEAEIEPEIEPEIEAEVTNAGVEELLEHEPKPEPEPDPEPSPELISSSRAEGKRKASDADTMMLDAHREKKRPREESEPADEEEGVPKTRRRERAGVSDKRFQNMIGMLHSQISAHRYGNIFHNPIKKSEAPDYHDIVKRPMDLKTIKSRVKDGLVSTSLEFQRDIFLMFANAMMYNRPGSEIYNMAEEMMMSSEREINAFRQTEGFHRM</sequence>
<dbReference type="Gene3D" id="1.20.920.10">
    <property type="entry name" value="Bromodomain-like"/>
    <property type="match status" value="1"/>
</dbReference>
<dbReference type="PANTHER" id="PTHR15398">
    <property type="entry name" value="BROMODOMAIN-CONTAINING PROTEIN 8"/>
    <property type="match status" value="1"/>
</dbReference>
<dbReference type="CDD" id="cd04369">
    <property type="entry name" value="Bromodomain"/>
    <property type="match status" value="1"/>
</dbReference>
<evidence type="ECO:0000256" key="3">
    <source>
        <dbReference type="SAM" id="MobiDB-lite"/>
    </source>
</evidence>
<feature type="compositionally biased region" description="Acidic residues" evidence="3">
    <location>
        <begin position="333"/>
        <end position="350"/>
    </location>
</feature>
<dbReference type="PANTHER" id="PTHR15398:SF4">
    <property type="entry name" value="BROMODOMAIN-CONTAINING PROTEIN 8 ISOFORM X1"/>
    <property type="match status" value="1"/>
</dbReference>
<evidence type="ECO:0000256" key="1">
    <source>
        <dbReference type="ARBA" id="ARBA00023117"/>
    </source>
</evidence>
<dbReference type="SUPFAM" id="SSF47370">
    <property type="entry name" value="Bromodomain"/>
    <property type="match status" value="1"/>
</dbReference>
<evidence type="ECO:0000313" key="6">
    <source>
        <dbReference type="Proteomes" id="UP000230002"/>
    </source>
</evidence>
<protein>
    <recommendedName>
        <fullName evidence="4">Bromo domain-containing protein</fullName>
    </recommendedName>
</protein>
<reference evidence="5 6" key="1">
    <citation type="journal article" date="2015" name="Sci. Rep.">
        <title>Chromosome-level genome map provides insights into diverse defense mechanisms in the medicinal fungus Ganoderma sinense.</title>
        <authorList>
            <person name="Zhu Y."/>
            <person name="Xu J."/>
            <person name="Sun C."/>
            <person name="Zhou S."/>
            <person name="Xu H."/>
            <person name="Nelson D.R."/>
            <person name="Qian J."/>
            <person name="Song J."/>
            <person name="Luo H."/>
            <person name="Xiang L."/>
            <person name="Li Y."/>
            <person name="Xu Z."/>
            <person name="Ji A."/>
            <person name="Wang L."/>
            <person name="Lu S."/>
            <person name="Hayward A."/>
            <person name="Sun W."/>
            <person name="Li X."/>
            <person name="Schwartz D.C."/>
            <person name="Wang Y."/>
            <person name="Chen S."/>
        </authorList>
    </citation>
    <scope>NUCLEOTIDE SEQUENCE [LARGE SCALE GENOMIC DNA]</scope>
    <source>
        <strain evidence="5 6">ZZ0214-1</strain>
    </source>
</reference>
<dbReference type="Pfam" id="PF00439">
    <property type="entry name" value="Bromodomain"/>
    <property type="match status" value="1"/>
</dbReference>
<evidence type="ECO:0000256" key="2">
    <source>
        <dbReference type="PROSITE-ProRule" id="PRU00035"/>
    </source>
</evidence>
<dbReference type="STRING" id="1077348.A0A2G8STR2"/>
<evidence type="ECO:0000259" key="4">
    <source>
        <dbReference type="PROSITE" id="PS50014"/>
    </source>
</evidence>
<dbReference type="Proteomes" id="UP000230002">
    <property type="component" value="Unassembled WGS sequence"/>
</dbReference>
<feature type="compositionally biased region" description="Basic and acidic residues" evidence="3">
    <location>
        <begin position="360"/>
        <end position="369"/>
    </location>
</feature>
<name>A0A2G8STR2_9APHY</name>